<dbReference type="SUPFAM" id="SSF52833">
    <property type="entry name" value="Thioredoxin-like"/>
    <property type="match status" value="1"/>
</dbReference>
<comment type="caution">
    <text evidence="1">The sequence shown here is derived from an EMBL/GenBank/DDBJ whole genome shotgun (WGS) entry which is preliminary data.</text>
</comment>
<name>A0A356W4W8_9PROT</name>
<dbReference type="Gene3D" id="3.40.30.10">
    <property type="entry name" value="Glutaredoxin"/>
    <property type="match status" value="1"/>
</dbReference>
<dbReference type="EMBL" id="DOGS01000087">
    <property type="protein sequence ID" value="HBQ48088.1"/>
    <property type="molecule type" value="Genomic_DNA"/>
</dbReference>
<keyword evidence="1" id="KW-0808">Transferase</keyword>
<evidence type="ECO:0000313" key="1">
    <source>
        <dbReference type="EMBL" id="HBQ48088.1"/>
    </source>
</evidence>
<accession>A0A356W4W8</accession>
<dbReference type="CDD" id="cd00570">
    <property type="entry name" value="GST_N_family"/>
    <property type="match status" value="1"/>
</dbReference>
<feature type="non-terminal residue" evidence="1">
    <location>
        <position position="56"/>
    </location>
</feature>
<dbReference type="AlphaFoldDB" id="A0A356W4W8"/>
<dbReference type="InterPro" id="IPR036249">
    <property type="entry name" value="Thioredoxin-like_sf"/>
</dbReference>
<protein>
    <submittedName>
        <fullName evidence="1">Glutathione S-transferase family protein</fullName>
    </submittedName>
</protein>
<evidence type="ECO:0000313" key="2">
    <source>
        <dbReference type="Proteomes" id="UP000263957"/>
    </source>
</evidence>
<reference evidence="1 2" key="1">
    <citation type="journal article" date="2018" name="Nat. Biotechnol.">
        <title>A standardized bacterial taxonomy based on genome phylogeny substantially revises the tree of life.</title>
        <authorList>
            <person name="Parks D.H."/>
            <person name="Chuvochina M."/>
            <person name="Waite D.W."/>
            <person name="Rinke C."/>
            <person name="Skarshewski A."/>
            <person name="Chaumeil P.A."/>
            <person name="Hugenholtz P."/>
        </authorList>
    </citation>
    <scope>NUCLEOTIDE SEQUENCE [LARGE SCALE GENOMIC DNA]</scope>
    <source>
        <strain evidence="1">UBA10378</strain>
    </source>
</reference>
<gene>
    <name evidence="1" type="ORF">DD728_04240</name>
</gene>
<sequence length="56" mass="6153">MKRLYHWPLDPAGRLVRLALGEKGEGFETLESPSWAPHPDVPRLAHGAVAPALVEI</sequence>
<dbReference type="GO" id="GO:0016740">
    <property type="term" value="F:transferase activity"/>
    <property type="evidence" value="ECO:0007669"/>
    <property type="project" value="UniProtKB-KW"/>
</dbReference>
<proteinExistence type="predicted"/>
<organism evidence="1 2">
    <name type="scientific">Hyphomonas atlantica</name>
    <dbReference type="NCBI Taxonomy" id="1280948"/>
    <lineage>
        <taxon>Bacteria</taxon>
        <taxon>Pseudomonadati</taxon>
        <taxon>Pseudomonadota</taxon>
        <taxon>Alphaproteobacteria</taxon>
        <taxon>Hyphomonadales</taxon>
        <taxon>Hyphomonadaceae</taxon>
        <taxon>Hyphomonas</taxon>
    </lineage>
</organism>
<dbReference type="Proteomes" id="UP000263957">
    <property type="component" value="Unassembled WGS sequence"/>
</dbReference>